<dbReference type="GeneID" id="40726375"/>
<dbReference type="Proteomes" id="UP000306050">
    <property type="component" value="Chromosome SGRAM_21"/>
</dbReference>
<protein>
    <recommendedName>
        <fullName evidence="3">Ricin B lectin domain-containing protein</fullName>
    </recommendedName>
</protein>
<keyword evidence="2" id="KW-1185">Reference proteome</keyword>
<dbReference type="RefSeq" id="XP_029739451.1">
    <property type="nucleotide sequence ID" value="XM_029884078.1"/>
</dbReference>
<organism evidence="1 2">
    <name type="scientific">Sporisorium graminicola</name>
    <dbReference type="NCBI Taxonomy" id="280036"/>
    <lineage>
        <taxon>Eukaryota</taxon>
        <taxon>Fungi</taxon>
        <taxon>Dikarya</taxon>
        <taxon>Basidiomycota</taxon>
        <taxon>Ustilaginomycotina</taxon>
        <taxon>Ustilaginomycetes</taxon>
        <taxon>Ustilaginales</taxon>
        <taxon>Ustilaginaceae</taxon>
        <taxon>Sporisorium</taxon>
    </lineage>
</organism>
<proteinExistence type="predicted"/>
<dbReference type="InterPro" id="IPR035992">
    <property type="entry name" value="Ricin_B-like_lectins"/>
</dbReference>
<evidence type="ECO:0008006" key="3">
    <source>
        <dbReference type="Google" id="ProtNLM"/>
    </source>
</evidence>
<evidence type="ECO:0000313" key="2">
    <source>
        <dbReference type="Proteomes" id="UP000306050"/>
    </source>
</evidence>
<evidence type="ECO:0000313" key="1">
    <source>
        <dbReference type="EMBL" id="TKY87466.1"/>
    </source>
</evidence>
<dbReference type="OrthoDB" id="10429464at2759"/>
<accession>A0A4U7KTN7</accession>
<dbReference type="AlphaFoldDB" id="A0A4U7KTN7"/>
<dbReference type="EMBL" id="SRRM01000013">
    <property type="protein sequence ID" value="TKY87466.1"/>
    <property type="molecule type" value="Genomic_DNA"/>
</dbReference>
<dbReference type="Gene3D" id="2.80.10.50">
    <property type="match status" value="1"/>
</dbReference>
<comment type="caution">
    <text evidence="1">The sequence shown here is derived from an EMBL/GenBank/DDBJ whole genome shotgun (WGS) entry which is preliminary data.</text>
</comment>
<name>A0A4U7KTN7_9BASI</name>
<dbReference type="KEGG" id="sgra:EX895_003480"/>
<reference evidence="1 2" key="1">
    <citation type="submission" date="2019-05" db="EMBL/GenBank/DDBJ databases">
        <title>Sporisorium graminicola CBS 10092 draft sequencing and annotation.</title>
        <authorList>
            <person name="Solano-Gonzalez S."/>
            <person name="Caddick M.X."/>
            <person name="Darby A."/>
        </authorList>
    </citation>
    <scope>NUCLEOTIDE SEQUENCE [LARGE SCALE GENOMIC DNA]</scope>
    <source>
        <strain evidence="1 2">CBS 10092</strain>
    </source>
</reference>
<gene>
    <name evidence="1" type="ORF">EX895_003480</name>
</gene>
<dbReference type="SUPFAM" id="SSF50370">
    <property type="entry name" value="Ricin B-like lectins"/>
    <property type="match status" value="1"/>
</dbReference>
<sequence length="139" mass="15794">MSSTEISNGVYRISLRGNECISGANPDAPLHLLPQGSHEHQLWEVKKRDDNQYLITLKGKPELGVSYPKGAQGMQVVTLSKDPRPFRLQPAEGNYNMIPVEVEDDRLVMFRAPFQIYPPMVGLLEKRNISETGWRFERA</sequence>